<dbReference type="Proteomes" id="UP000030762">
    <property type="component" value="Unassembled WGS sequence"/>
</dbReference>
<feature type="transmembrane region" description="Helical" evidence="2">
    <location>
        <begin position="502"/>
        <end position="521"/>
    </location>
</feature>
<reference evidence="3 4" key="1">
    <citation type="submission" date="2012-04" db="EMBL/GenBank/DDBJ databases">
        <title>The Genome Sequence of Saprolegnia declina VS20.</title>
        <authorList>
            <consortium name="The Broad Institute Genome Sequencing Platform"/>
            <person name="Russ C."/>
            <person name="Nusbaum C."/>
            <person name="Tyler B."/>
            <person name="van West P."/>
            <person name="Dieguez-Uribeondo J."/>
            <person name="de Bruijn I."/>
            <person name="Tripathy S."/>
            <person name="Jiang R."/>
            <person name="Young S.K."/>
            <person name="Zeng Q."/>
            <person name="Gargeya S."/>
            <person name="Fitzgerald M."/>
            <person name="Haas B."/>
            <person name="Abouelleil A."/>
            <person name="Alvarado L."/>
            <person name="Arachchi H.M."/>
            <person name="Berlin A."/>
            <person name="Chapman S.B."/>
            <person name="Goldberg J."/>
            <person name="Griggs A."/>
            <person name="Gujja S."/>
            <person name="Hansen M."/>
            <person name="Howarth C."/>
            <person name="Imamovic A."/>
            <person name="Larimer J."/>
            <person name="McCowen C."/>
            <person name="Montmayeur A."/>
            <person name="Murphy C."/>
            <person name="Neiman D."/>
            <person name="Pearson M."/>
            <person name="Priest M."/>
            <person name="Roberts A."/>
            <person name="Saif S."/>
            <person name="Shea T."/>
            <person name="Sisk P."/>
            <person name="Sykes S."/>
            <person name="Wortman J."/>
            <person name="Nusbaum C."/>
            <person name="Birren B."/>
        </authorList>
    </citation>
    <scope>NUCLEOTIDE SEQUENCE [LARGE SCALE GENOMIC DNA]</scope>
    <source>
        <strain evidence="3 4">VS20</strain>
    </source>
</reference>
<dbReference type="OMA" id="DGEVAWI"/>
<dbReference type="RefSeq" id="XP_008618302.1">
    <property type="nucleotide sequence ID" value="XM_008620080.1"/>
</dbReference>
<feature type="transmembrane region" description="Helical" evidence="2">
    <location>
        <begin position="723"/>
        <end position="749"/>
    </location>
</feature>
<gene>
    <name evidence="3" type="ORF">SDRG_13979</name>
</gene>
<dbReference type="OrthoDB" id="74664at2759"/>
<keyword evidence="2" id="KW-0472">Membrane</keyword>
<organism evidence="3 4">
    <name type="scientific">Saprolegnia diclina (strain VS20)</name>
    <dbReference type="NCBI Taxonomy" id="1156394"/>
    <lineage>
        <taxon>Eukaryota</taxon>
        <taxon>Sar</taxon>
        <taxon>Stramenopiles</taxon>
        <taxon>Oomycota</taxon>
        <taxon>Saprolegniomycetes</taxon>
        <taxon>Saprolegniales</taxon>
        <taxon>Saprolegniaceae</taxon>
        <taxon>Saprolegnia</taxon>
    </lineage>
</organism>
<evidence type="ECO:0000313" key="4">
    <source>
        <dbReference type="Proteomes" id="UP000030762"/>
    </source>
</evidence>
<dbReference type="VEuPathDB" id="FungiDB:SDRG_13979"/>
<evidence type="ECO:0000313" key="3">
    <source>
        <dbReference type="EMBL" id="EQC28298.1"/>
    </source>
</evidence>
<keyword evidence="2" id="KW-0812">Transmembrane</keyword>
<evidence type="ECO:0000256" key="2">
    <source>
        <dbReference type="SAM" id="Phobius"/>
    </source>
</evidence>
<keyword evidence="4" id="KW-1185">Reference proteome</keyword>
<dbReference type="eggNOG" id="ENOG502RI77">
    <property type="taxonomic scope" value="Eukaryota"/>
</dbReference>
<feature type="transmembrane region" description="Helical" evidence="2">
    <location>
        <begin position="884"/>
        <end position="908"/>
    </location>
</feature>
<keyword evidence="2" id="KW-1133">Transmembrane helix</keyword>
<evidence type="ECO:0008006" key="5">
    <source>
        <dbReference type="Google" id="ProtNLM"/>
    </source>
</evidence>
<dbReference type="EMBL" id="JH767196">
    <property type="protein sequence ID" value="EQC28298.1"/>
    <property type="molecule type" value="Genomic_DNA"/>
</dbReference>
<dbReference type="InParanoid" id="T0R896"/>
<feature type="transmembrane region" description="Helical" evidence="2">
    <location>
        <begin position="769"/>
        <end position="789"/>
    </location>
</feature>
<proteinExistence type="predicted"/>
<feature type="transmembrane region" description="Helical" evidence="2">
    <location>
        <begin position="856"/>
        <end position="878"/>
    </location>
</feature>
<dbReference type="GeneID" id="19954706"/>
<feature type="transmembrane region" description="Helical" evidence="2">
    <location>
        <begin position="691"/>
        <end position="716"/>
    </location>
</feature>
<feature type="transmembrane region" description="Helical" evidence="2">
    <location>
        <begin position="581"/>
        <end position="604"/>
    </location>
</feature>
<accession>T0R896</accession>
<protein>
    <recommendedName>
        <fullName evidence="5">Agenet domain-containing protein</fullName>
    </recommendedName>
</protein>
<name>T0R896_SAPDV</name>
<dbReference type="Gene3D" id="2.30.30.140">
    <property type="match status" value="1"/>
</dbReference>
<dbReference type="AlphaFoldDB" id="T0R896"/>
<feature type="transmembrane region" description="Helical" evidence="2">
    <location>
        <begin position="633"/>
        <end position="652"/>
    </location>
</feature>
<feature type="region of interest" description="Disordered" evidence="1">
    <location>
        <begin position="58"/>
        <end position="84"/>
    </location>
</feature>
<sequence length="939" mass="104261">MTPLTQRTMLPRYELGLQCTTLFYGEAMTRYERAEIRRVHRDGTATVEYLKRGTTEKRVAKLKPIDPDEADEKSPPDAPPSAWTVGQNVQVRDRDNPNVWADATITRLHTSSAHIAVRYLGDGRKEKLVDMTRLRPLVSLWQRVVRGAFNEAHSWTKLQPVFFRKADGTCRSGRILRVRDTDCDIQHDSDNEQIAEHVPHAAISAKRWWHTLCQPSTRFAIQTNVRYTDAKGRQHIGVICKRHTNNTYDIQHDSDTETIATRVDVAELQRVSTASQWLASLQQFCHGAIDVGANIEVRLGKSARDDDDDDVWTPGVVRKVRADGKYMIEYIDEEETPQVVKVPATNVRRPQRNWAALLAMRTAMSFEEGMRVEVTSVHDDKARVRPGEILRKHTDGTVSVRYDDGKIDKHVLSSRLRFLASALTIGTRVDVALETDHAGLSNVVATEGVIVWVYRDHSGVVLEITDDLDDVSISPDVSVSALRLHGQRLSTLTLSGHSASRLVALFLNTGLEVVIYIWFLFGLGAEMTEAIDVLSAINPPQWNTTAVYAAQRPLVPNMTLCLAAHGSLDIASSSWQLQQNWLVALVVLKGALFAVTLAVMGYVLGTHGQLVCHRLVDLRNFASQGRWQDRLHLVMLTALLGSSLSLLCYGSLHNHLVAKCLAPPVTMDAVTTAFQIAPFTVRPVYTTIVDLLPTVAATVVFNLYRGVWLLLVLAVAPDLLSRLLLAIPMMAATAFMLALGLAAWTVFLQTQAKSMQTSLEMSLTSNQDMAISLVVAAAWFSYVMALLIVRTGAHYRLATVHQRQGAIMEPYVKKAERGAFGVRAQDEAKWDRLDQLQLQVGLVASVCIELVSGPSIILHIGLVFWLIVGGGLAHATGLVEGHPILVLVLLACLWLVLLIGALLLVCCVKRTAWSGLRKARRHERAVPRAQQYQPRVVLP</sequence>
<evidence type="ECO:0000256" key="1">
    <source>
        <dbReference type="SAM" id="MobiDB-lite"/>
    </source>
</evidence>